<keyword evidence="2" id="KW-0663">Pyridoxal phosphate</keyword>
<dbReference type="GO" id="GO:0008483">
    <property type="term" value="F:transaminase activity"/>
    <property type="evidence" value="ECO:0007669"/>
    <property type="project" value="UniProtKB-KW"/>
</dbReference>
<dbReference type="InterPro" id="IPR000524">
    <property type="entry name" value="Tscrpt_reg_HTH_GntR"/>
</dbReference>
<dbReference type="Pfam" id="PF00392">
    <property type="entry name" value="GntR"/>
    <property type="match status" value="1"/>
</dbReference>
<dbReference type="PANTHER" id="PTHR46577">
    <property type="entry name" value="HTH-TYPE TRANSCRIPTIONAL REGULATORY PROTEIN GABR"/>
    <property type="match status" value="1"/>
</dbReference>
<keyword evidence="3" id="KW-0805">Transcription regulation</keyword>
<keyword evidence="5" id="KW-0804">Transcription</keyword>
<keyword evidence="8" id="KW-0032">Aminotransferase</keyword>
<evidence type="ECO:0000313" key="8">
    <source>
        <dbReference type="EMBL" id="MFC4242100.1"/>
    </source>
</evidence>
<evidence type="ECO:0000256" key="1">
    <source>
        <dbReference type="ARBA" id="ARBA00005384"/>
    </source>
</evidence>
<dbReference type="InterPro" id="IPR051446">
    <property type="entry name" value="HTH_trans_reg/aminotransferase"/>
</dbReference>
<reference evidence="9" key="1">
    <citation type="journal article" date="2019" name="Int. J. Syst. Evol. Microbiol.">
        <title>The Global Catalogue of Microorganisms (GCM) 10K type strain sequencing project: providing services to taxonomists for standard genome sequencing and annotation.</title>
        <authorList>
            <consortium name="The Broad Institute Genomics Platform"/>
            <consortium name="The Broad Institute Genome Sequencing Center for Infectious Disease"/>
            <person name="Wu L."/>
            <person name="Ma J."/>
        </authorList>
    </citation>
    <scope>NUCLEOTIDE SEQUENCE [LARGE SCALE GENOMIC DNA]</scope>
    <source>
        <strain evidence="9">CGMCC 1.10363</strain>
    </source>
</reference>
<dbReference type="SMART" id="SM00345">
    <property type="entry name" value="HTH_GNTR"/>
    <property type="match status" value="1"/>
</dbReference>
<name>A0ABV8Q172_9MICO</name>
<evidence type="ECO:0000256" key="4">
    <source>
        <dbReference type="ARBA" id="ARBA00023125"/>
    </source>
</evidence>
<dbReference type="InterPro" id="IPR015424">
    <property type="entry name" value="PyrdxlP-dep_Trfase"/>
</dbReference>
<comment type="similarity">
    <text evidence="1">In the C-terminal section; belongs to the class-I pyridoxal-phosphate-dependent aminotransferase family.</text>
</comment>
<evidence type="ECO:0000313" key="9">
    <source>
        <dbReference type="Proteomes" id="UP001595900"/>
    </source>
</evidence>
<proteinExistence type="inferred from homology"/>
<dbReference type="Proteomes" id="UP001595900">
    <property type="component" value="Unassembled WGS sequence"/>
</dbReference>
<dbReference type="PROSITE" id="PS50949">
    <property type="entry name" value="HTH_GNTR"/>
    <property type="match status" value="1"/>
</dbReference>
<evidence type="ECO:0000256" key="5">
    <source>
        <dbReference type="ARBA" id="ARBA00023163"/>
    </source>
</evidence>
<dbReference type="InterPro" id="IPR015422">
    <property type="entry name" value="PyrdxlP-dep_Trfase_small"/>
</dbReference>
<evidence type="ECO:0000256" key="3">
    <source>
        <dbReference type="ARBA" id="ARBA00023015"/>
    </source>
</evidence>
<evidence type="ECO:0000256" key="2">
    <source>
        <dbReference type="ARBA" id="ARBA00022898"/>
    </source>
</evidence>
<dbReference type="EMBL" id="JBHSCN010000002">
    <property type="protein sequence ID" value="MFC4242100.1"/>
    <property type="molecule type" value="Genomic_DNA"/>
</dbReference>
<keyword evidence="4" id="KW-0238">DNA-binding</keyword>
<dbReference type="CDD" id="cd07377">
    <property type="entry name" value="WHTH_GntR"/>
    <property type="match status" value="1"/>
</dbReference>
<feature type="compositionally biased region" description="Polar residues" evidence="6">
    <location>
        <begin position="79"/>
        <end position="88"/>
    </location>
</feature>
<organism evidence="8 9">
    <name type="scientific">Gryllotalpicola reticulitermitis</name>
    <dbReference type="NCBI Taxonomy" id="1184153"/>
    <lineage>
        <taxon>Bacteria</taxon>
        <taxon>Bacillati</taxon>
        <taxon>Actinomycetota</taxon>
        <taxon>Actinomycetes</taxon>
        <taxon>Micrococcales</taxon>
        <taxon>Microbacteriaceae</taxon>
        <taxon>Gryllotalpicola</taxon>
    </lineage>
</organism>
<dbReference type="Gene3D" id="3.90.1150.10">
    <property type="entry name" value="Aspartate Aminotransferase, domain 1"/>
    <property type="match status" value="1"/>
</dbReference>
<dbReference type="RefSeq" id="WP_390226885.1">
    <property type="nucleotide sequence ID" value="NZ_JBHSCN010000002.1"/>
</dbReference>
<dbReference type="SUPFAM" id="SSF53383">
    <property type="entry name" value="PLP-dependent transferases"/>
    <property type="match status" value="1"/>
</dbReference>
<dbReference type="InterPro" id="IPR036388">
    <property type="entry name" value="WH-like_DNA-bd_sf"/>
</dbReference>
<dbReference type="PRINTS" id="PR00035">
    <property type="entry name" value="HTHGNTR"/>
</dbReference>
<protein>
    <submittedName>
        <fullName evidence="8">PLP-dependent aminotransferase family protein</fullName>
    </submittedName>
</protein>
<dbReference type="Pfam" id="PF00155">
    <property type="entry name" value="Aminotran_1_2"/>
    <property type="match status" value="1"/>
</dbReference>
<dbReference type="InterPro" id="IPR015421">
    <property type="entry name" value="PyrdxlP-dep_Trfase_major"/>
</dbReference>
<dbReference type="InterPro" id="IPR036390">
    <property type="entry name" value="WH_DNA-bd_sf"/>
</dbReference>
<accession>A0ABV8Q172</accession>
<evidence type="ECO:0000256" key="6">
    <source>
        <dbReference type="SAM" id="MobiDB-lite"/>
    </source>
</evidence>
<comment type="caution">
    <text evidence="8">The sequence shown here is derived from an EMBL/GenBank/DDBJ whole genome shotgun (WGS) entry which is preliminary data.</text>
</comment>
<dbReference type="InterPro" id="IPR004839">
    <property type="entry name" value="Aminotransferase_I/II_large"/>
</dbReference>
<feature type="region of interest" description="Disordered" evidence="6">
    <location>
        <begin position="79"/>
        <end position="105"/>
    </location>
</feature>
<dbReference type="CDD" id="cd00609">
    <property type="entry name" value="AAT_like"/>
    <property type="match status" value="1"/>
</dbReference>
<evidence type="ECO:0000259" key="7">
    <source>
        <dbReference type="PROSITE" id="PS50949"/>
    </source>
</evidence>
<dbReference type="Gene3D" id="1.10.10.10">
    <property type="entry name" value="Winged helix-like DNA-binding domain superfamily/Winged helix DNA-binding domain"/>
    <property type="match status" value="1"/>
</dbReference>
<sequence>MASARIGARALRDLLGDWRNEAPAYEGLADRVTLLLLDGRISSGSRLPAERELAAALELSRTTVAAAYRRLREAGYASSLQGSGTTTALPHGRSEEPAPGDAPISFTHASLPATRLLTGVLDDGLIDEYRSHFGSLGYDGVGQPGLRAAVADWYGRRGLPTDPEQIVITTGSQNAIHLAARALIARGDRVWAESPSYPNAFDSLRDVGARLITTPVTVDDGWDLDTLEATFRRSAPTVAYVIPDFQNPTGRSMSVRDRERFLEAAAGAGTTVLADEATAELDIDRGIRHPPLGALAGRHGADVVHIGSASKSVWGGLRIGWVRAEPQLARRIAAGRGATDLGVPIFEQLVAARLLPKSDEVAEERRAQLREGREVARSAIEELLPDWTFPARLDGGLAAWVNLGAPVSSQLALAARARGLLIAAGPRFGVDGAFERYARIPIAADPVALRRGIELIAEIWPSVRRVTRGELDYAGTVA</sequence>
<gene>
    <name evidence="8" type="ORF">ACFOYW_01840</name>
</gene>
<dbReference type="Gene3D" id="3.40.640.10">
    <property type="entry name" value="Type I PLP-dependent aspartate aminotransferase-like (Major domain)"/>
    <property type="match status" value="1"/>
</dbReference>
<dbReference type="PANTHER" id="PTHR46577:SF1">
    <property type="entry name" value="HTH-TYPE TRANSCRIPTIONAL REGULATORY PROTEIN GABR"/>
    <property type="match status" value="1"/>
</dbReference>
<keyword evidence="8" id="KW-0808">Transferase</keyword>
<feature type="domain" description="HTH gntR-type" evidence="7">
    <location>
        <begin position="22"/>
        <end position="90"/>
    </location>
</feature>
<keyword evidence="9" id="KW-1185">Reference proteome</keyword>
<dbReference type="SUPFAM" id="SSF46785">
    <property type="entry name" value="Winged helix' DNA-binding domain"/>
    <property type="match status" value="1"/>
</dbReference>